<dbReference type="InterPro" id="IPR011042">
    <property type="entry name" value="6-blade_b-propeller_TolB-like"/>
</dbReference>
<dbReference type="EMBL" id="CAKKNE010000004">
    <property type="protein sequence ID" value="CAH0373071.1"/>
    <property type="molecule type" value="Genomic_DNA"/>
</dbReference>
<evidence type="ECO:0000313" key="3">
    <source>
        <dbReference type="EMBL" id="CAH0373071.1"/>
    </source>
</evidence>
<sequence length="475" mass="52833">MPVLMGDDDGSWRRGSTEEGQLEEQLEDMRFDRDCARATIAEQDKRILMLEEQLAEARKALDAHDDADRLYAIPSIQDTLSDDVKETHHALLSDDVVFLLLSRLALSDGTGAAAACKIWQSQWKRRCAGMLRLARHRVGTFEFCQHVVANPGGGVIVSDYHKSRLMVFSPEGESLGAFQSPRIIWTPGAVALLGDESNTAWVLDEDRERLICVRLGDAMGGDKILTPSDRIVSPVMDYKCPKALALSPGGEFLLAIVNDWVGEVLVLNSRDGTLVSRFGEEEDDTFGNLHSPCSLAVQDDYCFVADTYNQRVSVFNWRSQTWVRCFGRRGAFLHHRTWTSDPEIPHPYWFDSEMSNGDAEYEDERKGTGPGEFIEPVGVAVHGNTLYVSELVGRRIQVMRLPENILDLSSEPQVLQIIPAPGGQRLGGLCVDGERLWCAGPLSIYTELGKPPKYTYVSLFSPFSGDEQGPRPRAA</sequence>
<dbReference type="GO" id="GO:0000209">
    <property type="term" value="P:protein polyubiquitination"/>
    <property type="evidence" value="ECO:0007669"/>
    <property type="project" value="TreeGrafter"/>
</dbReference>
<dbReference type="GO" id="GO:0043161">
    <property type="term" value="P:proteasome-mediated ubiquitin-dependent protein catabolic process"/>
    <property type="evidence" value="ECO:0007669"/>
    <property type="project" value="TreeGrafter"/>
</dbReference>
<name>A0A8J2SLE7_9STRA</name>
<evidence type="ECO:0000313" key="4">
    <source>
        <dbReference type="Proteomes" id="UP000789595"/>
    </source>
</evidence>
<dbReference type="PANTHER" id="PTHR24104">
    <property type="entry name" value="E3 UBIQUITIN-PROTEIN LIGASE NHLRC1-RELATED"/>
    <property type="match status" value="1"/>
</dbReference>
<dbReference type="AlphaFoldDB" id="A0A8J2SLE7"/>
<keyword evidence="1" id="KW-0175">Coiled coil</keyword>
<proteinExistence type="predicted"/>
<organism evidence="3 4">
    <name type="scientific">Pelagomonas calceolata</name>
    <dbReference type="NCBI Taxonomy" id="35677"/>
    <lineage>
        <taxon>Eukaryota</taxon>
        <taxon>Sar</taxon>
        <taxon>Stramenopiles</taxon>
        <taxon>Ochrophyta</taxon>
        <taxon>Pelagophyceae</taxon>
        <taxon>Pelagomonadales</taxon>
        <taxon>Pelagomonadaceae</taxon>
        <taxon>Pelagomonas</taxon>
    </lineage>
</organism>
<dbReference type="Proteomes" id="UP000789595">
    <property type="component" value="Unassembled WGS sequence"/>
</dbReference>
<dbReference type="GO" id="GO:0061630">
    <property type="term" value="F:ubiquitin protein ligase activity"/>
    <property type="evidence" value="ECO:0007669"/>
    <property type="project" value="TreeGrafter"/>
</dbReference>
<reference evidence="3" key="1">
    <citation type="submission" date="2021-11" db="EMBL/GenBank/DDBJ databases">
        <authorList>
            <consortium name="Genoscope - CEA"/>
            <person name="William W."/>
        </authorList>
    </citation>
    <scope>NUCLEOTIDE SEQUENCE</scope>
</reference>
<dbReference type="Gene3D" id="2.120.10.30">
    <property type="entry name" value="TolB, C-terminal domain"/>
    <property type="match status" value="1"/>
</dbReference>
<feature type="region of interest" description="Disordered" evidence="2">
    <location>
        <begin position="1"/>
        <end position="22"/>
    </location>
</feature>
<dbReference type="PANTHER" id="PTHR24104:SF25">
    <property type="entry name" value="PROTEIN LIN-41"/>
    <property type="match status" value="1"/>
</dbReference>
<feature type="coiled-coil region" evidence="1">
    <location>
        <begin position="40"/>
        <end position="67"/>
    </location>
</feature>
<evidence type="ECO:0000256" key="2">
    <source>
        <dbReference type="SAM" id="MobiDB-lite"/>
    </source>
</evidence>
<dbReference type="InterPro" id="IPR050952">
    <property type="entry name" value="TRIM-NHL_E3_ligases"/>
</dbReference>
<dbReference type="SUPFAM" id="SSF101898">
    <property type="entry name" value="NHL repeat"/>
    <property type="match status" value="1"/>
</dbReference>
<comment type="caution">
    <text evidence="3">The sequence shown here is derived from an EMBL/GenBank/DDBJ whole genome shotgun (WGS) entry which is preliminary data.</text>
</comment>
<accession>A0A8J2SLE7</accession>
<evidence type="ECO:0000256" key="1">
    <source>
        <dbReference type="SAM" id="Coils"/>
    </source>
</evidence>
<gene>
    <name evidence="3" type="ORF">PECAL_4P02420</name>
</gene>
<dbReference type="GO" id="GO:0008270">
    <property type="term" value="F:zinc ion binding"/>
    <property type="evidence" value="ECO:0007669"/>
    <property type="project" value="UniProtKB-KW"/>
</dbReference>
<dbReference type="OrthoDB" id="10039644at2759"/>
<keyword evidence="4" id="KW-1185">Reference proteome</keyword>
<protein>
    <submittedName>
        <fullName evidence="3">Uncharacterized protein</fullName>
    </submittedName>
</protein>